<dbReference type="AlphaFoldDB" id="A0A127ZAM7"/>
<accession>A0A127ZAM7</accession>
<proteinExistence type="predicted"/>
<dbReference type="EMBL" id="LK056662">
    <property type="protein sequence ID" value="CDU23190.1"/>
    <property type="molecule type" value="Genomic_DNA"/>
</dbReference>
<reference evidence="1" key="1">
    <citation type="submission" date="2014-06" db="EMBL/GenBank/DDBJ databases">
        <authorList>
            <person name="Ju J."/>
            <person name="Zhang J."/>
        </authorList>
    </citation>
    <scope>NUCLEOTIDE SEQUENCE</scope>
    <source>
        <strain evidence="1">SscI8</strain>
    </source>
</reference>
<name>A0A127ZAM7_9BASI</name>
<evidence type="ECO:0000313" key="1">
    <source>
        <dbReference type="EMBL" id="CDU23190.1"/>
    </source>
</evidence>
<protein>
    <submittedName>
        <fullName evidence="1">Uncharacterized protein</fullName>
    </submittedName>
</protein>
<organism evidence="1">
    <name type="scientific">Sporisorium scitamineum</name>
    <dbReference type="NCBI Taxonomy" id="49012"/>
    <lineage>
        <taxon>Eukaryota</taxon>
        <taxon>Fungi</taxon>
        <taxon>Dikarya</taxon>
        <taxon>Basidiomycota</taxon>
        <taxon>Ustilaginomycotina</taxon>
        <taxon>Ustilaginomycetes</taxon>
        <taxon>Ustilaginales</taxon>
        <taxon>Ustilaginaceae</taxon>
        <taxon>Sporisorium</taxon>
    </lineage>
</organism>
<gene>
    <name evidence="1" type="ORF">SPSC_01819</name>
</gene>
<sequence length="142" mass="15745">MKTIGKIIELSQPQTYCKTKSSVPYIGRFENQVLTSEIMGVGTWLFPNIALDLNHTLTSYLTSISSITRLAGINLKSNYNQYLALMDQVIDGHLRPPKKLKPVIPALKSSLPLLNIIGLDLAAKPEAIKTTPVKVECDFDFL</sequence>